<evidence type="ECO:0000313" key="6">
    <source>
        <dbReference type="Proteomes" id="UP000006201"/>
    </source>
</evidence>
<dbReference type="PROSITE" id="PS50883">
    <property type="entry name" value="EAL"/>
    <property type="match status" value="1"/>
</dbReference>
<dbReference type="Pfam" id="PF08447">
    <property type="entry name" value="PAS_3"/>
    <property type="match status" value="1"/>
</dbReference>
<dbReference type="InterPro" id="IPR043128">
    <property type="entry name" value="Rev_trsase/Diguanyl_cyclase"/>
</dbReference>
<dbReference type="InterPro" id="IPR013655">
    <property type="entry name" value="PAS_fold_3"/>
</dbReference>
<dbReference type="InterPro" id="IPR015943">
    <property type="entry name" value="WD40/YVTN_repeat-like_dom_sf"/>
</dbReference>
<dbReference type="CDD" id="cd01948">
    <property type="entry name" value="EAL"/>
    <property type="match status" value="1"/>
</dbReference>
<dbReference type="SUPFAM" id="SSF50998">
    <property type="entry name" value="Quinoprotein alcohol dehydrogenase-like"/>
    <property type="match status" value="1"/>
</dbReference>
<proteinExistence type="predicted"/>
<dbReference type="SUPFAM" id="SSF55073">
    <property type="entry name" value="Nucleotide cyclase"/>
    <property type="match status" value="1"/>
</dbReference>
<comment type="caution">
    <text evidence="5">The sequence shown here is derived from an EMBL/GenBank/DDBJ whole genome shotgun (WGS) entry which is preliminary data.</text>
</comment>
<dbReference type="OrthoDB" id="9804951at2"/>
<dbReference type="Pfam" id="PF00990">
    <property type="entry name" value="GGDEF"/>
    <property type="match status" value="1"/>
</dbReference>
<protein>
    <submittedName>
        <fullName evidence="5">Putative Sensory box protein</fullName>
    </submittedName>
</protein>
<dbReference type="Pfam" id="PF00563">
    <property type="entry name" value="EAL"/>
    <property type="match status" value="1"/>
</dbReference>
<comment type="cofactor">
    <cofactor evidence="1">
        <name>Mg(2+)</name>
        <dbReference type="ChEBI" id="CHEBI:18420"/>
    </cofactor>
</comment>
<dbReference type="PROSITE" id="PS50887">
    <property type="entry name" value="GGDEF"/>
    <property type="match status" value="1"/>
</dbReference>
<evidence type="ECO:0000259" key="2">
    <source>
        <dbReference type="PROSITE" id="PS50113"/>
    </source>
</evidence>
<dbReference type="HOGENOM" id="CLU_003758_1_1_6"/>
<dbReference type="PROSITE" id="PS50113">
    <property type="entry name" value="PAC"/>
    <property type="match status" value="1"/>
</dbReference>
<dbReference type="CDD" id="cd01949">
    <property type="entry name" value="GGDEF"/>
    <property type="match status" value="1"/>
</dbReference>
<dbReference type="NCBIfam" id="TIGR00254">
    <property type="entry name" value="GGDEF"/>
    <property type="match status" value="1"/>
</dbReference>
<dbReference type="Proteomes" id="UP000006201">
    <property type="component" value="Unassembled WGS sequence"/>
</dbReference>
<dbReference type="RefSeq" id="WP_009838456.1">
    <property type="nucleotide sequence ID" value="NZ_AAOH01000003.1"/>
</dbReference>
<evidence type="ECO:0000313" key="5">
    <source>
        <dbReference type="EMBL" id="EAR29195.1"/>
    </source>
</evidence>
<evidence type="ECO:0000256" key="1">
    <source>
        <dbReference type="ARBA" id="ARBA00001946"/>
    </source>
</evidence>
<feature type="domain" description="EAL" evidence="3">
    <location>
        <begin position="1245"/>
        <end position="1497"/>
    </location>
</feature>
<feature type="domain" description="PAC" evidence="2">
    <location>
        <begin position="1019"/>
        <end position="1071"/>
    </location>
</feature>
<dbReference type="PANTHER" id="PTHR44757:SF2">
    <property type="entry name" value="BIOFILM ARCHITECTURE MAINTENANCE PROTEIN MBAA"/>
    <property type="match status" value="1"/>
</dbReference>
<dbReference type="SMART" id="SM00267">
    <property type="entry name" value="GGDEF"/>
    <property type="match status" value="1"/>
</dbReference>
<dbReference type="Gene3D" id="3.20.20.450">
    <property type="entry name" value="EAL domain"/>
    <property type="match status" value="1"/>
</dbReference>
<dbReference type="InterPro" id="IPR011110">
    <property type="entry name" value="Reg_prop"/>
</dbReference>
<dbReference type="SUPFAM" id="SSF55785">
    <property type="entry name" value="PYP-like sensor domain (PAS domain)"/>
    <property type="match status" value="2"/>
</dbReference>
<dbReference type="InterPro" id="IPR000160">
    <property type="entry name" value="GGDEF_dom"/>
</dbReference>
<dbReference type="Pfam" id="PF08448">
    <property type="entry name" value="PAS_4"/>
    <property type="match status" value="1"/>
</dbReference>
<dbReference type="SUPFAM" id="SSF141868">
    <property type="entry name" value="EAL domain-like"/>
    <property type="match status" value="1"/>
</dbReference>
<dbReference type="InterPro" id="IPR052155">
    <property type="entry name" value="Biofilm_reg_signaling"/>
</dbReference>
<keyword evidence="6" id="KW-1185">Reference proteome</keyword>
<dbReference type="InterPro" id="IPR013656">
    <property type="entry name" value="PAS_4"/>
</dbReference>
<dbReference type="EMBL" id="AAOH01000003">
    <property type="protein sequence ID" value="EAR29195.1"/>
    <property type="molecule type" value="Genomic_DNA"/>
</dbReference>
<organism evidence="5 6">
    <name type="scientific">Pseudoalteromonas tunicata D2</name>
    <dbReference type="NCBI Taxonomy" id="87626"/>
    <lineage>
        <taxon>Bacteria</taxon>
        <taxon>Pseudomonadati</taxon>
        <taxon>Pseudomonadota</taxon>
        <taxon>Gammaproteobacteria</taxon>
        <taxon>Alteromonadales</taxon>
        <taxon>Pseudoalteromonadaceae</taxon>
        <taxon>Pseudoalteromonas</taxon>
    </lineage>
</organism>
<dbReference type="Gene3D" id="3.30.450.20">
    <property type="entry name" value="PAS domain"/>
    <property type="match status" value="2"/>
</dbReference>
<dbReference type="SMART" id="SM00052">
    <property type="entry name" value="EAL"/>
    <property type="match status" value="1"/>
</dbReference>
<dbReference type="InterPro" id="IPR000700">
    <property type="entry name" value="PAS-assoc_C"/>
</dbReference>
<dbReference type="eggNOG" id="COG5001">
    <property type="taxonomic scope" value="Bacteria"/>
</dbReference>
<dbReference type="FunFam" id="3.30.70.270:FF:000001">
    <property type="entry name" value="Diguanylate cyclase domain protein"/>
    <property type="match status" value="1"/>
</dbReference>
<accession>A4C9D0</accession>
<name>A4C9D0_9GAMM</name>
<dbReference type="Gene3D" id="2.130.10.10">
    <property type="entry name" value="YVTN repeat-like/Quinoprotein amine dehydrogenase"/>
    <property type="match status" value="3"/>
</dbReference>
<dbReference type="NCBIfam" id="TIGR00229">
    <property type="entry name" value="sensory_box"/>
    <property type="match status" value="1"/>
</dbReference>
<dbReference type="Gene3D" id="2.60.40.10">
    <property type="entry name" value="Immunoglobulins"/>
    <property type="match status" value="1"/>
</dbReference>
<feature type="domain" description="GGDEF" evidence="4">
    <location>
        <begin position="1103"/>
        <end position="1236"/>
    </location>
</feature>
<dbReference type="InterPro" id="IPR029787">
    <property type="entry name" value="Nucleotide_cyclase"/>
</dbReference>
<sequence>MSQFSRFAIVVIISYLLLFLPSNGNAQVQRLSPDEGLSQSYVSNMLVDKKGYLWLATEGGLNKYDGLQVTSVNGPNDLLKDVQIDLIYQDLKGVIWIATYIQGLFSYDPDTGDFRQYLFQPASVEQLEQQTVYQILDAGDEQHLWLGRGTDLAILDRQSGKISKVLDIPDADKKTSVIRKMLQINDFLFIATSDGLFVYDIKANRLRLVEHINSDSINQAQNNTKELVLLDENTLLVGAVQGLYQIDISQTKQLLETPDVPFKSQELISDLNIWRINKKANFLRLATDQGVFDYYKNENHLVKNTVVTDTYTLSDHNIIDMLEDEHGSLWLATKNDGAFYVPKNENYFVNYFAENIRGEGLSSHNVWTIAEQDEYLWLGTDNGLTKLNLSTYQSQVFLQDYFDDEFNNRLKITESHLFNDYLFFPSRKGLMKFNTRTYQVEPITSISKEYEPWLSNWLYGSYLHQNRYLYLIEPDNGPFIFDLVTTEITPLKGDVAKLDLINLQGFLAPLPDKPDQVLLSVVGNLYRVNQQFEQLEQIYQSDRFPSNFAIDLNGFAVDNDNVLWLSYIGMGLIGLDAETFQILYPFEADKNNIGTKLYALVPDKNGMIWISSHHGIIRFDPSKKHFQKFTVEDGLNTNEFNDAAYLTLADGRIAFGSVKGLTLFDPSMLIPKSAIINQLNITSISLMSRDIDLPSMSSLTAIELEHDDIGLEVSFSAMTFQQQERIEFQYQLGEQQEVSTRNNKVIFPKFSPGNYELKIRAKDPLTGVFTPEAKLFISVKYPPFRSPVYLTFYALLVLLTVFIWFHRRSKMQQKLVVAHKESQESEARLKLALEGSGSGVWDWNIESTTIYQPRLVNELGYSQDHVTLDEYLNKIHLEDRAKFRIEWLEFLSTNKGSFKCIYRVRHKSGYWRWYKDFGKVMVWDNQMPSKVAGTYTNMTNEFESEENARLFGAAFEYTRDWVFILDKQFRVRATNQVLRESFNFNASHTSSRKLSLGLNKDTRLNYLRIIAKLKAGEHFQSDEVVVTADGIAHPVIIKVSTVGDKDNNINNYIVVITDISEQKDAEKELRVLANYDTLTKLPNRSLLLDRISHATELSRRHKNRLALLFIDLDHFKQVNDTLGHDLGDTLLITVAQRLKYGLRKQDTVARLGGDEFVILIEDIDTIDELIPVCRKICEEVSLPVQLGNHRMTVEPSIGVAIFPDDADNSLDLLKSADIAMYHAKKRGGATYQFFHQEMNHKIQRKVQLENELKEAVKLNQFVNYYQPIISATDFTLKGFEVLLRWRQDNKLISPAEFIPVAESMGLITTLTFAALTRAMQDLKAWLVSKPDCYVSVNLSARDFEHETIGEKLTDIILQADISPTQVVFEITESALMQDSQKALEAMLILKQKGCRIYMDDFGTGYSSLSYLKRFPIDVLKIDQSFVADIGQDASDEAIIHSTLALAHSLGKSCVAEGVETKAQVEFLQMLGCDYLQGYLFSKPVPSNEVSNLLDCNWLSYYQD</sequence>
<dbReference type="STRING" id="87626.PTD2_09124"/>
<dbReference type="InterPro" id="IPR013783">
    <property type="entry name" value="Ig-like_fold"/>
</dbReference>
<dbReference type="Pfam" id="PF07494">
    <property type="entry name" value="Reg_prop"/>
    <property type="match status" value="1"/>
</dbReference>
<dbReference type="InterPro" id="IPR011047">
    <property type="entry name" value="Quinoprotein_ADH-like_sf"/>
</dbReference>
<dbReference type="GO" id="GO:0003824">
    <property type="term" value="F:catalytic activity"/>
    <property type="evidence" value="ECO:0007669"/>
    <property type="project" value="UniProtKB-ARBA"/>
</dbReference>
<dbReference type="InterPro" id="IPR035965">
    <property type="entry name" value="PAS-like_dom_sf"/>
</dbReference>
<dbReference type="InterPro" id="IPR035919">
    <property type="entry name" value="EAL_sf"/>
</dbReference>
<gene>
    <name evidence="5" type="ORF">PTD2_09124</name>
</gene>
<evidence type="ECO:0000259" key="3">
    <source>
        <dbReference type="PROSITE" id="PS50883"/>
    </source>
</evidence>
<dbReference type="PANTHER" id="PTHR44757">
    <property type="entry name" value="DIGUANYLATE CYCLASE DGCP"/>
    <property type="match status" value="1"/>
</dbReference>
<dbReference type="InterPro" id="IPR001633">
    <property type="entry name" value="EAL_dom"/>
</dbReference>
<dbReference type="SUPFAM" id="SSF69322">
    <property type="entry name" value="Tricorn protease domain 2"/>
    <property type="match status" value="1"/>
</dbReference>
<dbReference type="InterPro" id="IPR000014">
    <property type="entry name" value="PAS"/>
</dbReference>
<reference evidence="5 6" key="1">
    <citation type="submission" date="2006-02" db="EMBL/GenBank/DDBJ databases">
        <authorList>
            <person name="Moran M.A."/>
            <person name="Kjelleberg S."/>
            <person name="Egan S."/>
            <person name="Saunders N."/>
            <person name="Thomas T."/>
            <person name="Ferriera S."/>
            <person name="Johnson J."/>
            <person name="Kravitz S."/>
            <person name="Halpern A."/>
            <person name="Remington K."/>
            <person name="Beeson K."/>
            <person name="Tran B."/>
            <person name="Rogers Y.-H."/>
            <person name="Friedman R."/>
            <person name="Venter J.C."/>
        </authorList>
    </citation>
    <scope>NUCLEOTIDE SEQUENCE [LARGE SCALE GENOMIC DNA]</scope>
    <source>
        <strain evidence="5 6">D2</strain>
    </source>
</reference>
<dbReference type="Gene3D" id="3.30.70.270">
    <property type="match status" value="1"/>
</dbReference>
<evidence type="ECO:0000259" key="4">
    <source>
        <dbReference type="PROSITE" id="PS50887"/>
    </source>
</evidence>